<dbReference type="SUPFAM" id="SSF109755">
    <property type="entry name" value="PhoU-like"/>
    <property type="match status" value="1"/>
</dbReference>
<organism evidence="4 5">
    <name type="scientific">Eubacterium album</name>
    <dbReference type="NCBI Taxonomy" id="2978477"/>
    <lineage>
        <taxon>Bacteria</taxon>
        <taxon>Bacillati</taxon>
        <taxon>Bacillota</taxon>
        <taxon>Clostridia</taxon>
        <taxon>Eubacteriales</taxon>
        <taxon>Eubacteriaceae</taxon>
        <taxon>Eubacterium</taxon>
    </lineage>
</organism>
<dbReference type="EMBL" id="JAODBU010000002">
    <property type="protein sequence ID" value="MCT7397896.1"/>
    <property type="molecule type" value="Genomic_DNA"/>
</dbReference>
<evidence type="ECO:0000313" key="5">
    <source>
        <dbReference type="Proteomes" id="UP001431199"/>
    </source>
</evidence>
<dbReference type="InterPro" id="IPR038078">
    <property type="entry name" value="PhoU-like_sf"/>
</dbReference>
<feature type="domain" description="PhoU" evidence="3">
    <location>
        <begin position="119"/>
        <end position="204"/>
    </location>
</feature>
<sequence>MRDKYMKQLENLNNNMIEMGAMIEKSIENAISALVRQDVETAKKAIEYDAEIDEMEKNIENMCMKILLSQQPVASDLRTVSSALKMVTDMERIGDHAADISEITIMMADKPYRCKLEKIEKMAKETMIMLVQSIESYVNKDIEKAKAVINHDDIVDGLFDEVKKALIVAIKDDEEDGEQMADLLMVAKYLERIGDHATNISEWVIYSITGKR</sequence>
<dbReference type="Proteomes" id="UP001431199">
    <property type="component" value="Unassembled WGS sequence"/>
</dbReference>
<dbReference type="PIRSF" id="PIRSF003107">
    <property type="entry name" value="PhoU"/>
    <property type="match status" value="1"/>
</dbReference>
<keyword evidence="2" id="KW-0175">Coiled coil</keyword>
<evidence type="ECO:0000256" key="1">
    <source>
        <dbReference type="PIRNR" id="PIRNR003107"/>
    </source>
</evidence>
<evidence type="ECO:0000256" key="2">
    <source>
        <dbReference type="SAM" id="Coils"/>
    </source>
</evidence>
<keyword evidence="1" id="KW-0813">Transport</keyword>
<dbReference type="PANTHER" id="PTHR42930">
    <property type="entry name" value="PHOSPHATE-SPECIFIC TRANSPORT SYSTEM ACCESSORY PROTEIN PHOU"/>
    <property type="match status" value="1"/>
</dbReference>
<feature type="coiled-coil region" evidence="2">
    <location>
        <begin position="2"/>
        <end position="65"/>
    </location>
</feature>
<dbReference type="InterPro" id="IPR026022">
    <property type="entry name" value="PhoU_dom"/>
</dbReference>
<dbReference type="RefSeq" id="WP_117909809.1">
    <property type="nucleotide sequence ID" value="NZ_JAODBU010000002.1"/>
</dbReference>
<keyword evidence="1" id="KW-0963">Cytoplasm</keyword>
<comment type="function">
    <text evidence="1">Plays a role in the regulation of phosphate uptake.</text>
</comment>
<dbReference type="Pfam" id="PF01895">
    <property type="entry name" value="PhoU"/>
    <property type="match status" value="2"/>
</dbReference>
<dbReference type="NCBIfam" id="TIGR02135">
    <property type="entry name" value="phoU_full"/>
    <property type="match status" value="1"/>
</dbReference>
<comment type="subcellular location">
    <subcellularLocation>
        <location evidence="1">Cytoplasm</location>
    </subcellularLocation>
</comment>
<comment type="caution">
    <text evidence="4">The sequence shown here is derived from an EMBL/GenBank/DDBJ whole genome shotgun (WGS) entry which is preliminary data.</text>
</comment>
<gene>
    <name evidence="4" type="primary">phoU</name>
    <name evidence="4" type="ORF">N5B56_02180</name>
</gene>
<dbReference type="Gene3D" id="1.20.58.220">
    <property type="entry name" value="Phosphate transport system protein phou homolog 2, domain 2"/>
    <property type="match status" value="1"/>
</dbReference>
<dbReference type="PANTHER" id="PTHR42930:SF3">
    <property type="entry name" value="PHOSPHATE-SPECIFIC TRANSPORT SYSTEM ACCESSORY PROTEIN PHOU"/>
    <property type="match status" value="1"/>
</dbReference>
<proteinExistence type="inferred from homology"/>
<reference evidence="4" key="1">
    <citation type="submission" date="2022-09" db="EMBL/GenBank/DDBJ databases">
        <title>Eubacterium sp. LFL-14 isolated from human feces.</title>
        <authorList>
            <person name="Liu F."/>
        </authorList>
    </citation>
    <scope>NUCLEOTIDE SEQUENCE</scope>
    <source>
        <strain evidence="4">LFL-14</strain>
    </source>
</reference>
<comment type="subunit">
    <text evidence="1">Homodimer.</text>
</comment>
<keyword evidence="1" id="KW-0592">Phosphate transport</keyword>
<keyword evidence="5" id="KW-1185">Reference proteome</keyword>
<accession>A0ABT2LX81</accession>
<evidence type="ECO:0000259" key="3">
    <source>
        <dbReference type="Pfam" id="PF01895"/>
    </source>
</evidence>
<dbReference type="InterPro" id="IPR028366">
    <property type="entry name" value="PhoU"/>
</dbReference>
<comment type="similarity">
    <text evidence="1">Belongs to the PhoU family.</text>
</comment>
<protein>
    <recommendedName>
        <fullName evidence="1">Phosphate-specific transport system accessory protein PhoU</fullName>
    </recommendedName>
</protein>
<evidence type="ECO:0000313" key="4">
    <source>
        <dbReference type="EMBL" id="MCT7397896.1"/>
    </source>
</evidence>
<name>A0ABT2LX81_9FIRM</name>
<feature type="domain" description="PhoU" evidence="3">
    <location>
        <begin position="17"/>
        <end position="103"/>
    </location>
</feature>